<name>X1HXW9_9ZZZZ</name>
<proteinExistence type="predicted"/>
<comment type="caution">
    <text evidence="1">The sequence shown here is derived from an EMBL/GenBank/DDBJ whole genome shotgun (WGS) entry which is preliminary data.</text>
</comment>
<protein>
    <submittedName>
        <fullName evidence="1">Uncharacterized protein</fullName>
    </submittedName>
</protein>
<evidence type="ECO:0000313" key="1">
    <source>
        <dbReference type="EMBL" id="GAH74322.1"/>
    </source>
</evidence>
<dbReference type="AlphaFoldDB" id="X1HXW9"/>
<accession>X1HXW9</accession>
<dbReference type="EMBL" id="BARU01027456">
    <property type="protein sequence ID" value="GAH74322.1"/>
    <property type="molecule type" value="Genomic_DNA"/>
</dbReference>
<gene>
    <name evidence="1" type="ORF">S03H2_43948</name>
</gene>
<reference evidence="1" key="1">
    <citation type="journal article" date="2014" name="Front. Microbiol.">
        <title>High frequency of phylogenetically diverse reductive dehalogenase-homologous genes in deep subseafloor sedimentary metagenomes.</title>
        <authorList>
            <person name="Kawai M."/>
            <person name="Futagami T."/>
            <person name="Toyoda A."/>
            <person name="Takaki Y."/>
            <person name="Nishi S."/>
            <person name="Hori S."/>
            <person name="Arai W."/>
            <person name="Tsubouchi T."/>
            <person name="Morono Y."/>
            <person name="Uchiyama I."/>
            <person name="Ito T."/>
            <person name="Fujiyama A."/>
            <person name="Inagaki F."/>
            <person name="Takami H."/>
        </authorList>
    </citation>
    <scope>NUCLEOTIDE SEQUENCE</scope>
    <source>
        <strain evidence="1">Expedition CK06-06</strain>
    </source>
</reference>
<organism evidence="1">
    <name type="scientific">marine sediment metagenome</name>
    <dbReference type="NCBI Taxonomy" id="412755"/>
    <lineage>
        <taxon>unclassified sequences</taxon>
        <taxon>metagenomes</taxon>
        <taxon>ecological metagenomes</taxon>
    </lineage>
</organism>
<sequence length="68" mass="7919">MADNNKPATNTADKPFWCYGWHQQIFPYLCMHRYKKGMKKCEGCNIGKKLVEQELALVKKKQNSAIEN</sequence>